<accession>A0AAV0HED6</accession>
<feature type="compositionally biased region" description="Low complexity" evidence="1">
    <location>
        <begin position="34"/>
        <end position="66"/>
    </location>
</feature>
<dbReference type="Proteomes" id="UP001154282">
    <property type="component" value="Unassembled WGS sequence"/>
</dbReference>
<evidence type="ECO:0000313" key="2">
    <source>
        <dbReference type="EMBL" id="CAI0383594.1"/>
    </source>
</evidence>
<evidence type="ECO:0000256" key="1">
    <source>
        <dbReference type="SAM" id="MobiDB-lite"/>
    </source>
</evidence>
<proteinExistence type="predicted"/>
<protein>
    <submittedName>
        <fullName evidence="2">Uncharacterized protein</fullName>
    </submittedName>
</protein>
<comment type="caution">
    <text evidence="2">The sequence shown here is derived from an EMBL/GenBank/DDBJ whole genome shotgun (WGS) entry which is preliminary data.</text>
</comment>
<dbReference type="AlphaFoldDB" id="A0AAV0HED6"/>
<sequence>MLKPETSIGKSSSNIIRYASYRLWRITNRLWENPTCSPASPVTSSTPTPRPPSASSSRPSSSTSTARKSKPRSETPSARSTSGPSPPPTTAAPSCPRRLRHHPPSASISSSS</sequence>
<reference evidence="2" key="1">
    <citation type="submission" date="2022-08" db="EMBL/GenBank/DDBJ databases">
        <authorList>
            <person name="Gutierrez-Valencia J."/>
        </authorList>
    </citation>
    <scope>NUCLEOTIDE SEQUENCE</scope>
</reference>
<name>A0AAV0HED6_9ROSI</name>
<dbReference type="EMBL" id="CAMGYJ010000002">
    <property type="protein sequence ID" value="CAI0383594.1"/>
    <property type="molecule type" value="Genomic_DNA"/>
</dbReference>
<gene>
    <name evidence="2" type="ORF">LITE_LOCUS4064</name>
</gene>
<keyword evidence="3" id="KW-1185">Reference proteome</keyword>
<evidence type="ECO:0000313" key="3">
    <source>
        <dbReference type="Proteomes" id="UP001154282"/>
    </source>
</evidence>
<organism evidence="2 3">
    <name type="scientific">Linum tenue</name>
    <dbReference type="NCBI Taxonomy" id="586396"/>
    <lineage>
        <taxon>Eukaryota</taxon>
        <taxon>Viridiplantae</taxon>
        <taxon>Streptophyta</taxon>
        <taxon>Embryophyta</taxon>
        <taxon>Tracheophyta</taxon>
        <taxon>Spermatophyta</taxon>
        <taxon>Magnoliopsida</taxon>
        <taxon>eudicotyledons</taxon>
        <taxon>Gunneridae</taxon>
        <taxon>Pentapetalae</taxon>
        <taxon>rosids</taxon>
        <taxon>fabids</taxon>
        <taxon>Malpighiales</taxon>
        <taxon>Linaceae</taxon>
        <taxon>Linum</taxon>
    </lineage>
</organism>
<feature type="region of interest" description="Disordered" evidence="1">
    <location>
        <begin position="32"/>
        <end position="112"/>
    </location>
</feature>